<evidence type="ECO:0000313" key="4">
    <source>
        <dbReference type="Proteomes" id="UP000467700"/>
    </source>
</evidence>
<reference evidence="3 4" key="1">
    <citation type="submission" date="2020-01" db="EMBL/GenBank/DDBJ databases">
        <authorList>
            <person name="Gupta K D."/>
        </authorList>
    </citation>
    <scope>NUCLEOTIDE SEQUENCE [LARGE SCALE GENOMIC DNA]</scope>
</reference>
<feature type="region of interest" description="Disordered" evidence="1">
    <location>
        <begin position="102"/>
        <end position="122"/>
    </location>
</feature>
<gene>
    <name evidence="3" type="ORF">AAE3_LOCUS2201</name>
</gene>
<accession>A0A8S0W2I8</accession>
<keyword evidence="2" id="KW-0732">Signal</keyword>
<keyword evidence="4" id="KW-1185">Reference proteome</keyword>
<dbReference type="AlphaFoldDB" id="A0A8S0W2I8"/>
<name>A0A8S0W2I8_CYCAE</name>
<evidence type="ECO:0000256" key="1">
    <source>
        <dbReference type="SAM" id="MobiDB-lite"/>
    </source>
</evidence>
<evidence type="ECO:0000256" key="2">
    <source>
        <dbReference type="SAM" id="SignalP"/>
    </source>
</evidence>
<dbReference type="OrthoDB" id="407355at2759"/>
<protein>
    <submittedName>
        <fullName evidence="3">Uncharacterized protein</fullName>
    </submittedName>
</protein>
<dbReference type="EMBL" id="CACVBS010000028">
    <property type="protein sequence ID" value="CAA7259764.1"/>
    <property type="molecule type" value="Genomic_DNA"/>
</dbReference>
<comment type="caution">
    <text evidence="3">The sequence shown here is derived from an EMBL/GenBank/DDBJ whole genome shotgun (WGS) entry which is preliminary data.</text>
</comment>
<proteinExistence type="predicted"/>
<feature type="compositionally biased region" description="Polar residues" evidence="1">
    <location>
        <begin position="105"/>
        <end position="122"/>
    </location>
</feature>
<feature type="chain" id="PRO_5035802869" evidence="2">
    <location>
        <begin position="18"/>
        <end position="177"/>
    </location>
</feature>
<organism evidence="3 4">
    <name type="scientific">Cyclocybe aegerita</name>
    <name type="common">Black poplar mushroom</name>
    <name type="synonym">Agrocybe aegerita</name>
    <dbReference type="NCBI Taxonomy" id="1973307"/>
    <lineage>
        <taxon>Eukaryota</taxon>
        <taxon>Fungi</taxon>
        <taxon>Dikarya</taxon>
        <taxon>Basidiomycota</taxon>
        <taxon>Agaricomycotina</taxon>
        <taxon>Agaricomycetes</taxon>
        <taxon>Agaricomycetidae</taxon>
        <taxon>Agaricales</taxon>
        <taxon>Agaricineae</taxon>
        <taxon>Bolbitiaceae</taxon>
        <taxon>Cyclocybe</taxon>
    </lineage>
</organism>
<dbReference type="Proteomes" id="UP000467700">
    <property type="component" value="Unassembled WGS sequence"/>
</dbReference>
<feature type="signal peptide" evidence="2">
    <location>
        <begin position="1"/>
        <end position="17"/>
    </location>
</feature>
<evidence type="ECO:0000313" key="3">
    <source>
        <dbReference type="EMBL" id="CAA7259764.1"/>
    </source>
</evidence>
<sequence length="177" mass="18791">MFFPPIAFLCALPLVHSVAVHLPHDSHEASGSLPSSWFHQRDHPVHALFRRAPGDGNDYPAVGTPQWSAGFPPASGAPDPSLLPAEWVNALNAAVAAGRIPDIPRSSNTPQTNPVYPQGVNPNSPEVCSATYKCRIQRTPGMPPTVSSPPPSTTVLCLLPRPSSSSLVNTTRRPPTS</sequence>